<evidence type="ECO:0000313" key="2">
    <source>
        <dbReference type="EMBL" id="MDN3573624.1"/>
    </source>
</evidence>
<accession>A0ABT8AUK0</accession>
<evidence type="ECO:0000256" key="1">
    <source>
        <dbReference type="SAM" id="MobiDB-lite"/>
    </source>
</evidence>
<gene>
    <name evidence="2" type="ORF">QWZ18_23785</name>
</gene>
<evidence type="ECO:0000313" key="3">
    <source>
        <dbReference type="Proteomes" id="UP001244297"/>
    </source>
</evidence>
<evidence type="ECO:0008006" key="4">
    <source>
        <dbReference type="Google" id="ProtNLM"/>
    </source>
</evidence>
<name>A0ABT8AUK0_9HYPH</name>
<dbReference type="Proteomes" id="UP001244297">
    <property type="component" value="Unassembled WGS sequence"/>
</dbReference>
<organism evidence="2 3">
    <name type="scientific">Methylobacterium longum</name>
    <dbReference type="NCBI Taxonomy" id="767694"/>
    <lineage>
        <taxon>Bacteria</taxon>
        <taxon>Pseudomonadati</taxon>
        <taxon>Pseudomonadota</taxon>
        <taxon>Alphaproteobacteria</taxon>
        <taxon>Hyphomicrobiales</taxon>
        <taxon>Methylobacteriaceae</taxon>
        <taxon>Methylobacterium</taxon>
    </lineage>
</organism>
<dbReference type="EMBL" id="JAUFPT010000079">
    <property type="protein sequence ID" value="MDN3573624.1"/>
    <property type="molecule type" value="Genomic_DNA"/>
</dbReference>
<keyword evidence="3" id="KW-1185">Reference proteome</keyword>
<reference evidence="3" key="1">
    <citation type="journal article" date="2019" name="Int. J. Syst. Evol. Microbiol.">
        <title>The Global Catalogue of Microorganisms (GCM) 10K type strain sequencing project: providing services to taxonomists for standard genome sequencing and annotation.</title>
        <authorList>
            <consortium name="The Broad Institute Genomics Platform"/>
            <consortium name="The Broad Institute Genome Sequencing Center for Infectious Disease"/>
            <person name="Wu L."/>
            <person name="Ma J."/>
        </authorList>
    </citation>
    <scope>NUCLEOTIDE SEQUENCE [LARGE SCALE GENOMIC DNA]</scope>
    <source>
        <strain evidence="3">CECT 7806</strain>
    </source>
</reference>
<proteinExistence type="predicted"/>
<feature type="compositionally biased region" description="Basic and acidic residues" evidence="1">
    <location>
        <begin position="63"/>
        <end position="76"/>
    </location>
</feature>
<feature type="region of interest" description="Disordered" evidence="1">
    <location>
        <begin position="48"/>
        <end position="76"/>
    </location>
</feature>
<dbReference type="RefSeq" id="WP_238293859.1">
    <property type="nucleotide sequence ID" value="NZ_BPQS01000082.1"/>
</dbReference>
<comment type="caution">
    <text evidence="2">The sequence shown here is derived from an EMBL/GenBank/DDBJ whole genome shotgun (WGS) entry which is preliminary data.</text>
</comment>
<sequence length="76" mass="8394">MKNVTGPMSEALLRRAPVAAVRDGERLSRFVADSVERRVGRPPTQFEAIERSLAGPSMNLTDENGRAPTRDRISDD</sequence>
<protein>
    <recommendedName>
        <fullName evidence="4">Plasmid stabilization protein</fullName>
    </recommendedName>
</protein>